<name>A0A1Y1IJX8_KLENI</name>
<dbReference type="EMBL" id="DF237588">
    <property type="protein sequence ID" value="GAQ90442.1"/>
    <property type="molecule type" value="Genomic_DNA"/>
</dbReference>
<dbReference type="Proteomes" id="UP000054558">
    <property type="component" value="Unassembled WGS sequence"/>
</dbReference>
<evidence type="ECO:0000256" key="1">
    <source>
        <dbReference type="SAM" id="MobiDB-lite"/>
    </source>
</evidence>
<protein>
    <submittedName>
        <fullName evidence="2">Uncharacterized protein</fullName>
    </submittedName>
</protein>
<feature type="region of interest" description="Disordered" evidence="1">
    <location>
        <begin position="291"/>
        <end position="316"/>
    </location>
</feature>
<evidence type="ECO:0000313" key="2">
    <source>
        <dbReference type="EMBL" id="GAQ90442.1"/>
    </source>
</evidence>
<accession>A0A1Y1IJX8</accession>
<dbReference type="AlphaFoldDB" id="A0A1Y1IJX8"/>
<proteinExistence type="predicted"/>
<gene>
    <name evidence="2" type="ORF">KFL_006390070</name>
</gene>
<organism evidence="2 3">
    <name type="scientific">Klebsormidium nitens</name>
    <name type="common">Green alga</name>
    <name type="synonym">Ulothrix nitens</name>
    <dbReference type="NCBI Taxonomy" id="105231"/>
    <lineage>
        <taxon>Eukaryota</taxon>
        <taxon>Viridiplantae</taxon>
        <taxon>Streptophyta</taxon>
        <taxon>Klebsormidiophyceae</taxon>
        <taxon>Klebsormidiales</taxon>
        <taxon>Klebsormidiaceae</taxon>
        <taxon>Klebsormidium</taxon>
    </lineage>
</organism>
<reference evidence="2 3" key="1">
    <citation type="journal article" date="2014" name="Nat. Commun.">
        <title>Klebsormidium flaccidum genome reveals primary factors for plant terrestrial adaptation.</title>
        <authorList>
            <person name="Hori K."/>
            <person name="Maruyama F."/>
            <person name="Fujisawa T."/>
            <person name="Togashi T."/>
            <person name="Yamamoto N."/>
            <person name="Seo M."/>
            <person name="Sato S."/>
            <person name="Yamada T."/>
            <person name="Mori H."/>
            <person name="Tajima N."/>
            <person name="Moriyama T."/>
            <person name="Ikeuchi M."/>
            <person name="Watanabe M."/>
            <person name="Wada H."/>
            <person name="Kobayashi K."/>
            <person name="Saito M."/>
            <person name="Masuda T."/>
            <person name="Sasaki-Sekimoto Y."/>
            <person name="Mashiguchi K."/>
            <person name="Awai K."/>
            <person name="Shimojima M."/>
            <person name="Masuda S."/>
            <person name="Iwai M."/>
            <person name="Nobusawa T."/>
            <person name="Narise T."/>
            <person name="Kondo S."/>
            <person name="Saito H."/>
            <person name="Sato R."/>
            <person name="Murakawa M."/>
            <person name="Ihara Y."/>
            <person name="Oshima-Yamada Y."/>
            <person name="Ohtaka K."/>
            <person name="Satoh M."/>
            <person name="Sonobe K."/>
            <person name="Ishii M."/>
            <person name="Ohtani R."/>
            <person name="Kanamori-Sato M."/>
            <person name="Honoki R."/>
            <person name="Miyazaki D."/>
            <person name="Mochizuki H."/>
            <person name="Umetsu J."/>
            <person name="Higashi K."/>
            <person name="Shibata D."/>
            <person name="Kamiya Y."/>
            <person name="Sato N."/>
            <person name="Nakamura Y."/>
            <person name="Tabata S."/>
            <person name="Ida S."/>
            <person name="Kurokawa K."/>
            <person name="Ohta H."/>
        </authorList>
    </citation>
    <scope>NUCLEOTIDE SEQUENCE [LARGE SCALE GENOMIC DNA]</scope>
    <source>
        <strain evidence="2 3">NIES-2285</strain>
    </source>
</reference>
<keyword evidence="3" id="KW-1185">Reference proteome</keyword>
<sequence>MPAAKPLIAPTRRLQRIQEYKNLSGLSASEQVLWFFTRTERLLIRDVRRILCLPVHKELRFNLREWLKRRLRDKISVLTKRALQLVLQKVSGKTVTRGDYVLDPDLDLGWLSEFTFRVHPSDYFTYQETFSDGSVEREYTQQETEDYFPSLSLTSPSDPEVYLPSVSPSFRYILSPELQGKVLEHLGPQAICDVIAACFGRGDKELDSLCVSALESSVRKGVFAFVREALADDLDLFFSAKAREEYWEEQRVGIVSPLWGFPWVTGDLYGRQVAWRSAGFLRAHRDKEACEPPLPEARVPETPSPSSSWGPSTGWD</sequence>
<feature type="compositionally biased region" description="Low complexity" evidence="1">
    <location>
        <begin position="304"/>
        <end position="316"/>
    </location>
</feature>
<evidence type="ECO:0000313" key="3">
    <source>
        <dbReference type="Proteomes" id="UP000054558"/>
    </source>
</evidence>